<accession>A0A0R3RYN3</accession>
<evidence type="ECO:0000313" key="3">
    <source>
        <dbReference type="WBParaSite" id="EEL_0000739501-mRNA-1"/>
    </source>
</evidence>
<feature type="compositionally biased region" description="Polar residues" evidence="1">
    <location>
        <begin position="115"/>
        <end position="129"/>
    </location>
</feature>
<dbReference type="InterPro" id="IPR046359">
    <property type="entry name" value="Aftin-like"/>
</dbReference>
<dbReference type="AlphaFoldDB" id="A0A0R3RYN3"/>
<keyword evidence="2" id="KW-1185">Reference proteome</keyword>
<name>A0A0R3RYN3_9BILA</name>
<feature type="compositionally biased region" description="Low complexity" evidence="1">
    <location>
        <begin position="103"/>
        <end position="114"/>
    </location>
</feature>
<dbReference type="STRING" id="1147741.A0A0R3RYN3"/>
<feature type="region of interest" description="Disordered" evidence="1">
    <location>
        <begin position="155"/>
        <end position="250"/>
    </location>
</feature>
<dbReference type="PANTHER" id="PTHR16156">
    <property type="entry name" value="AFTIPHILIN A-RELATED"/>
    <property type="match status" value="1"/>
</dbReference>
<dbReference type="WBParaSite" id="EEL_0000739501-mRNA-1">
    <property type="protein sequence ID" value="EEL_0000739501-mRNA-1"/>
    <property type="gene ID" value="EEL_0000739501"/>
</dbReference>
<feature type="compositionally biased region" description="Basic and acidic residues" evidence="1">
    <location>
        <begin position="222"/>
        <end position="237"/>
    </location>
</feature>
<sequence length="578" mass="63221">MFEDDPPPLPSAPSIETSCDNIFTDLSDQNRFTAVADDDYDGDDAGFSSHMSAVFQTLTESDSEFVNSELGVPQSESIKAFEIPDRAQNFFTKTLPRNDSDGRQNLSSSLQSRSPQFAQISKPQSSSPEISGCLENLDVITSSITAHSIQVITSEDETTIDESHGVPAFVKERKDSTESRKDEANESSDLQNIDSFDENEKGKVVQSALENDKDDDEDEFGDFEKFTKAEKTQKSENDNWADFESSSFPDFDMENKSTGAVASSGAELQFTAETPQLPALLENLCDNQLWTAATGEEENNGEHDVPDNGVYETLSDAINSKHNDRPDEMVWIAVSIIEEAPALKLQWHDSSIRSFFLNSLDVDVNQTVIRNSDLPVFAQQLEESAVLAPVSLVESCVGATLIDEKNSFPQSNSADYLSHVGMERSSVSQLASSRSVTIDSLAVPPVQFDWNNSGLTNPLKTGSLSVSSASLDLDFLVSTNSKGSAGDGSPTMQVFSTLQKDLTALGLNLSDDAGKSKTEKDISSNAPIVLDYILNKNDDKQKYKPVSELSLDARALHDQLPDLDYMLSNVLLFPVVDR</sequence>
<proteinExistence type="predicted"/>
<organism evidence="2 3">
    <name type="scientific">Elaeophora elaphi</name>
    <dbReference type="NCBI Taxonomy" id="1147741"/>
    <lineage>
        <taxon>Eukaryota</taxon>
        <taxon>Metazoa</taxon>
        <taxon>Ecdysozoa</taxon>
        <taxon>Nematoda</taxon>
        <taxon>Chromadorea</taxon>
        <taxon>Rhabditida</taxon>
        <taxon>Spirurina</taxon>
        <taxon>Spiruromorpha</taxon>
        <taxon>Filarioidea</taxon>
        <taxon>Onchocercidae</taxon>
        <taxon>Elaeophora</taxon>
    </lineage>
</organism>
<dbReference type="Proteomes" id="UP000050640">
    <property type="component" value="Unplaced"/>
</dbReference>
<evidence type="ECO:0000313" key="2">
    <source>
        <dbReference type="Proteomes" id="UP000050640"/>
    </source>
</evidence>
<feature type="compositionally biased region" description="Acidic residues" evidence="1">
    <location>
        <begin position="212"/>
        <end position="221"/>
    </location>
</feature>
<dbReference type="PANTHER" id="PTHR16156:SF10">
    <property type="entry name" value="AFTIPHILIN-RELATED"/>
    <property type="match status" value="1"/>
</dbReference>
<feature type="region of interest" description="Disordered" evidence="1">
    <location>
        <begin position="91"/>
        <end position="131"/>
    </location>
</feature>
<feature type="compositionally biased region" description="Basic and acidic residues" evidence="1">
    <location>
        <begin position="170"/>
        <end position="184"/>
    </location>
</feature>
<evidence type="ECO:0000256" key="1">
    <source>
        <dbReference type="SAM" id="MobiDB-lite"/>
    </source>
</evidence>
<dbReference type="GO" id="GO:0030121">
    <property type="term" value="C:AP-1 adaptor complex"/>
    <property type="evidence" value="ECO:0007669"/>
    <property type="project" value="TreeGrafter"/>
</dbReference>
<reference evidence="3" key="1">
    <citation type="submission" date="2017-02" db="UniProtKB">
        <authorList>
            <consortium name="WormBaseParasite"/>
        </authorList>
    </citation>
    <scope>IDENTIFICATION</scope>
</reference>
<dbReference type="GO" id="GO:0030276">
    <property type="term" value="F:clathrin binding"/>
    <property type="evidence" value="ECO:0007669"/>
    <property type="project" value="InterPro"/>
</dbReference>
<dbReference type="GO" id="GO:0032588">
    <property type="term" value="C:trans-Golgi network membrane"/>
    <property type="evidence" value="ECO:0007669"/>
    <property type="project" value="InterPro"/>
</dbReference>
<protein>
    <submittedName>
        <fullName evidence="3">Clathrin_bdg domain-containing protein</fullName>
    </submittedName>
</protein>